<keyword evidence="2" id="KW-1185">Reference proteome</keyword>
<dbReference type="EMBL" id="JBBWRZ010000009">
    <property type="protein sequence ID" value="KAK8229147.1"/>
    <property type="molecule type" value="Genomic_DNA"/>
</dbReference>
<comment type="caution">
    <text evidence="1">The sequence shown here is derived from an EMBL/GenBank/DDBJ whole genome shotgun (WGS) entry which is preliminary data.</text>
</comment>
<name>A0ABR1YGI2_9PEZI</name>
<protein>
    <submittedName>
        <fullName evidence="1">Uncharacterized protein</fullName>
    </submittedName>
</protein>
<evidence type="ECO:0000313" key="2">
    <source>
        <dbReference type="Proteomes" id="UP001492380"/>
    </source>
</evidence>
<dbReference type="Proteomes" id="UP001492380">
    <property type="component" value="Unassembled WGS sequence"/>
</dbReference>
<gene>
    <name evidence="1" type="ORF">HDK90DRAFT_348703</name>
</gene>
<accession>A0ABR1YGI2</accession>
<organism evidence="1 2">
    <name type="scientific">Phyllosticta capitalensis</name>
    <dbReference type="NCBI Taxonomy" id="121624"/>
    <lineage>
        <taxon>Eukaryota</taxon>
        <taxon>Fungi</taxon>
        <taxon>Dikarya</taxon>
        <taxon>Ascomycota</taxon>
        <taxon>Pezizomycotina</taxon>
        <taxon>Dothideomycetes</taxon>
        <taxon>Dothideomycetes incertae sedis</taxon>
        <taxon>Botryosphaeriales</taxon>
        <taxon>Phyllostictaceae</taxon>
        <taxon>Phyllosticta</taxon>
    </lineage>
</organism>
<sequence length="234" mass="25988">MMNKNTPMIPSPSLPFLKKSFDMCLTRQLWKKPGKDVPPTSGNRAMSRAALDDSSACGAFLHAGRCRGLRGAADWIGVDRLAVSRYRYSFVGRRDGVVGLMGKKEESNRRCRRRYEHDSKSHTDFFGNGPMVMGDLWKGRVSLCCGVLRMDVMVRCCCGDVSGVQRSAAVVVDGPFGPVVEGRQAGRHGGDGWTDTRTDGSITRTWAPVFTMGRWTGWNRWTVVWTFDEIVGEA</sequence>
<proteinExistence type="predicted"/>
<reference evidence="1 2" key="1">
    <citation type="submission" date="2024-04" db="EMBL/GenBank/DDBJ databases">
        <title>Phyllosticta paracitricarpa is synonymous to the EU quarantine fungus P. citricarpa based on phylogenomic analyses.</title>
        <authorList>
            <consortium name="Lawrence Berkeley National Laboratory"/>
            <person name="Van Ingen-Buijs V.A."/>
            <person name="Van Westerhoven A.C."/>
            <person name="Haridas S."/>
            <person name="Skiadas P."/>
            <person name="Martin F."/>
            <person name="Groenewald J.Z."/>
            <person name="Crous P.W."/>
            <person name="Seidl M.F."/>
        </authorList>
    </citation>
    <scope>NUCLEOTIDE SEQUENCE [LARGE SCALE GENOMIC DNA]</scope>
    <source>
        <strain evidence="1 2">CBS 123374</strain>
    </source>
</reference>
<evidence type="ECO:0000313" key="1">
    <source>
        <dbReference type="EMBL" id="KAK8229147.1"/>
    </source>
</evidence>